<dbReference type="InterPro" id="IPR036888">
    <property type="entry name" value="DNA_integrity_DisA_N_sf"/>
</dbReference>
<dbReference type="AlphaFoldDB" id="W5SQB1"/>
<feature type="non-terminal residue" evidence="1">
    <location>
        <position position="1"/>
    </location>
</feature>
<accession>W5SQB1</accession>
<name>W5SQB1_BORAN</name>
<keyword evidence="1" id="KW-0614">Plasmid</keyword>
<sequence>IITSEETGSISLTQNGKLEYNLSLNEIKKKLNLALIE</sequence>
<gene>
    <name evidence="1" type="ORF">BAN_0114101</name>
</gene>
<dbReference type="Gene3D" id="3.40.1700.10">
    <property type="entry name" value="DNA integrity scanning protein, DisA, N-terminal domain"/>
    <property type="match status" value="1"/>
</dbReference>
<geneLocation type="plasmid" evidence="1">
    <name>unnamed</name>
</geneLocation>
<protein>
    <submittedName>
        <fullName evidence="1">Putative membrane spanning protein</fullName>
    </submittedName>
</protein>
<proteinExistence type="predicted"/>
<organism evidence="1">
    <name type="scientific">Borrelia anserina BA2</name>
    <dbReference type="NCBI Taxonomy" id="1313293"/>
    <lineage>
        <taxon>Bacteria</taxon>
        <taxon>Pseudomonadati</taxon>
        <taxon>Spirochaetota</taxon>
        <taxon>Spirochaetia</taxon>
        <taxon>Spirochaetales</taxon>
        <taxon>Borreliaceae</taxon>
        <taxon>Borrelia</taxon>
    </lineage>
</organism>
<reference evidence="1" key="1">
    <citation type="submission" date="2013-04" db="EMBL/GenBank/DDBJ databases">
        <title>Comparative Genomics of Relapsing Fever Spirochetes.</title>
        <authorList>
            <person name="Schwan T.G."/>
            <person name="Raffel S.J."/>
            <person name="Porcella S.F."/>
            <person name="Martens C.A."/>
            <person name="Bruno D.P."/>
            <person name="Rickefs S.M."/>
            <person name="Barbian K.B."/>
        </authorList>
    </citation>
    <scope>NUCLEOTIDE SEQUENCE</scope>
    <source>
        <strain evidence="1">BA2</strain>
        <plasmid evidence="1">unnamed</plasmid>
    </source>
</reference>
<dbReference type="HOGENOM" id="CLU_3336812_0_0_12"/>
<dbReference type="EMBL" id="CP005846">
    <property type="protein sequence ID" value="AHH09067.1"/>
    <property type="molecule type" value="Genomic_DNA"/>
</dbReference>
<evidence type="ECO:0000313" key="1">
    <source>
        <dbReference type="EMBL" id="AHH09067.1"/>
    </source>
</evidence>